<comment type="catalytic activity">
    <reaction evidence="8">
        <text>a 3'-end 3'-phospho-ribonucleotide-RNA + a 5'-end dephospho-ribonucleoside-RNA + GTP = a ribonucleotidyl-ribonucleotide-RNA + GMP + diphosphate</text>
        <dbReference type="Rhea" id="RHEA:68076"/>
        <dbReference type="Rhea" id="RHEA-COMP:10463"/>
        <dbReference type="Rhea" id="RHEA-COMP:13936"/>
        <dbReference type="Rhea" id="RHEA-COMP:17355"/>
        <dbReference type="ChEBI" id="CHEBI:33019"/>
        <dbReference type="ChEBI" id="CHEBI:37565"/>
        <dbReference type="ChEBI" id="CHEBI:58115"/>
        <dbReference type="ChEBI" id="CHEBI:83062"/>
        <dbReference type="ChEBI" id="CHEBI:138284"/>
        <dbReference type="ChEBI" id="CHEBI:173118"/>
        <dbReference type="EC" id="6.5.1.8"/>
    </reaction>
</comment>
<dbReference type="SUPFAM" id="SSF103365">
    <property type="entry name" value="Hypothetical protein PH1602"/>
    <property type="match status" value="1"/>
</dbReference>
<evidence type="ECO:0000256" key="6">
    <source>
        <dbReference type="ARBA" id="ARBA00023134"/>
    </source>
</evidence>
<protein>
    <recommendedName>
        <fullName evidence="1">3'-phosphate/5'-hydroxy nucleic acid ligase</fullName>
        <ecNumber evidence="1">6.5.1.8</ecNumber>
    </recommendedName>
</protein>
<proteinExistence type="predicted"/>
<dbReference type="GO" id="GO:0005525">
    <property type="term" value="F:GTP binding"/>
    <property type="evidence" value="ECO:0007669"/>
    <property type="project" value="UniProtKB-KW"/>
</dbReference>
<keyword evidence="7 10" id="KW-0464">Manganese</keyword>
<evidence type="ECO:0000256" key="4">
    <source>
        <dbReference type="ARBA" id="ARBA00022741"/>
    </source>
</evidence>
<feature type="binding site" evidence="10">
    <location>
        <position position="87"/>
    </location>
    <ligand>
        <name>Mn(2+)</name>
        <dbReference type="ChEBI" id="CHEBI:29035"/>
        <label>2</label>
    </ligand>
</feature>
<evidence type="ECO:0000256" key="8">
    <source>
        <dbReference type="ARBA" id="ARBA00047746"/>
    </source>
</evidence>
<feature type="binding site" evidence="10">
    <location>
        <position position="56"/>
    </location>
    <ligand>
        <name>Mn(2+)</name>
        <dbReference type="ChEBI" id="CHEBI:29035"/>
        <label>1</label>
    </ligand>
</feature>
<dbReference type="RefSeq" id="WP_305730803.1">
    <property type="nucleotide sequence ID" value="NZ_FONR01000046.1"/>
</dbReference>
<dbReference type="EMBL" id="FONR01000046">
    <property type="protein sequence ID" value="SFH11778.1"/>
    <property type="molecule type" value="Genomic_DNA"/>
</dbReference>
<sequence>MLRGGARYAVEQGHGVPRDLERCEDGGAVGDADVTRVERALERGASQVGSLGSANHFLEIQAVDTVYDETCARAFGLRVGLVCVMIHCGSRGLGHQICSDHVRAMDAVMRRYGIRTCC</sequence>
<dbReference type="AlphaFoldDB" id="A0A1I2XE55"/>
<comment type="cofactor">
    <cofactor evidence="10">
        <name>Mn(2+)</name>
        <dbReference type="ChEBI" id="CHEBI:29035"/>
    </cofactor>
    <text evidence="10">Binds 2 manganese ions per subunit.</text>
</comment>
<name>A0A1I2XE55_9ACTN</name>
<keyword evidence="4 9" id="KW-0547">Nucleotide-binding</keyword>
<evidence type="ECO:0000256" key="10">
    <source>
        <dbReference type="PIRSR" id="PIRSR601233-3"/>
    </source>
</evidence>
<evidence type="ECO:0000256" key="3">
    <source>
        <dbReference type="ARBA" id="ARBA00022723"/>
    </source>
</evidence>
<dbReference type="PANTHER" id="PTHR11118">
    <property type="entry name" value="RNA-SPLICING LIGASE RTCB HOMOLOG"/>
    <property type="match status" value="1"/>
</dbReference>
<dbReference type="GO" id="GO:0003972">
    <property type="term" value="F:RNA ligase (ATP) activity"/>
    <property type="evidence" value="ECO:0007669"/>
    <property type="project" value="TreeGrafter"/>
</dbReference>
<feature type="binding site" evidence="9">
    <location>
        <begin position="55"/>
        <end position="59"/>
    </location>
    <ligand>
        <name>GMP</name>
        <dbReference type="ChEBI" id="CHEBI:58115"/>
    </ligand>
</feature>
<dbReference type="GO" id="GO:0170057">
    <property type="term" value="F:RNA ligase (GTP) activity"/>
    <property type="evidence" value="ECO:0007669"/>
    <property type="project" value="UniProtKB-EC"/>
</dbReference>
<dbReference type="GO" id="GO:0042245">
    <property type="term" value="P:RNA repair"/>
    <property type="evidence" value="ECO:0007669"/>
    <property type="project" value="UniProtKB-KW"/>
</dbReference>
<keyword evidence="2 11" id="KW-0436">Ligase</keyword>
<evidence type="ECO:0000256" key="5">
    <source>
        <dbReference type="ARBA" id="ARBA00022800"/>
    </source>
</evidence>
<dbReference type="Gene3D" id="3.90.1860.10">
    <property type="entry name" value="tRNA-splicing ligase RtcB"/>
    <property type="match status" value="1"/>
</dbReference>
<keyword evidence="6 9" id="KW-0342">GTP-binding</keyword>
<dbReference type="InterPro" id="IPR001233">
    <property type="entry name" value="RtcB"/>
</dbReference>
<dbReference type="Pfam" id="PF01139">
    <property type="entry name" value="RtcB"/>
    <property type="match status" value="1"/>
</dbReference>
<dbReference type="PANTHER" id="PTHR11118:SF1">
    <property type="entry name" value="RNA-SPLICING LIGASE RTCB HOMOLOG"/>
    <property type="match status" value="1"/>
</dbReference>
<keyword evidence="5" id="KW-0692">RNA repair</keyword>
<keyword evidence="3 10" id="KW-0479">Metal-binding</keyword>
<evidence type="ECO:0000256" key="2">
    <source>
        <dbReference type="ARBA" id="ARBA00022598"/>
    </source>
</evidence>
<evidence type="ECO:0000313" key="11">
    <source>
        <dbReference type="EMBL" id="SFH11778.1"/>
    </source>
</evidence>
<dbReference type="Proteomes" id="UP000181942">
    <property type="component" value="Unassembled WGS sequence"/>
</dbReference>
<evidence type="ECO:0000256" key="9">
    <source>
        <dbReference type="PIRSR" id="PIRSR601233-2"/>
    </source>
</evidence>
<dbReference type="InterPro" id="IPR036025">
    <property type="entry name" value="RtcB-like_sf"/>
</dbReference>
<evidence type="ECO:0000256" key="1">
    <source>
        <dbReference type="ARBA" id="ARBA00012726"/>
    </source>
</evidence>
<dbReference type="GO" id="GO:0046872">
    <property type="term" value="F:metal ion binding"/>
    <property type="evidence" value="ECO:0007669"/>
    <property type="project" value="UniProtKB-KW"/>
</dbReference>
<gene>
    <name evidence="11" type="ORF">SAMN02787118_14610</name>
</gene>
<reference evidence="11 12" key="1">
    <citation type="submission" date="2016-10" db="EMBL/GenBank/DDBJ databases">
        <authorList>
            <person name="de Groot N.N."/>
        </authorList>
    </citation>
    <scope>NUCLEOTIDE SEQUENCE [LARGE SCALE GENOMIC DNA]</scope>
    <source>
        <strain evidence="11 12">OK461</strain>
    </source>
</reference>
<organism evidence="11 12">
    <name type="scientific">Streptomyces mirabilis</name>
    <dbReference type="NCBI Taxonomy" id="68239"/>
    <lineage>
        <taxon>Bacteria</taxon>
        <taxon>Bacillati</taxon>
        <taxon>Actinomycetota</taxon>
        <taxon>Actinomycetes</taxon>
        <taxon>Kitasatosporales</taxon>
        <taxon>Streptomycetaceae</taxon>
        <taxon>Streptomyces</taxon>
    </lineage>
</organism>
<accession>A0A1I2XE55</accession>
<dbReference type="GO" id="GO:0006396">
    <property type="term" value="P:RNA processing"/>
    <property type="evidence" value="ECO:0007669"/>
    <property type="project" value="InterPro"/>
</dbReference>
<evidence type="ECO:0000256" key="7">
    <source>
        <dbReference type="ARBA" id="ARBA00023211"/>
    </source>
</evidence>
<dbReference type="EC" id="6.5.1.8" evidence="1"/>
<evidence type="ECO:0000313" key="12">
    <source>
        <dbReference type="Proteomes" id="UP000181942"/>
    </source>
</evidence>